<dbReference type="GO" id="GO:0015144">
    <property type="term" value="F:carbohydrate transmembrane transporter activity"/>
    <property type="evidence" value="ECO:0007669"/>
    <property type="project" value="TreeGrafter"/>
</dbReference>
<dbReference type="GO" id="GO:0009279">
    <property type="term" value="C:cell outer membrane"/>
    <property type="evidence" value="ECO:0007669"/>
    <property type="project" value="UniProtKB-SubCell"/>
</dbReference>
<dbReference type="RefSeq" id="WP_001908867.1">
    <property type="nucleotide sequence ID" value="NZ_CP175807.1"/>
</dbReference>
<evidence type="ECO:0000256" key="9">
    <source>
        <dbReference type="ARBA" id="ARBA00023237"/>
    </source>
</evidence>
<dbReference type="Pfam" id="PF02264">
    <property type="entry name" value="LamB"/>
    <property type="match status" value="1"/>
</dbReference>
<comment type="similarity">
    <text evidence="2">Belongs to the porin LamB (TC 1.B.3) family.</text>
</comment>
<dbReference type="AlphaFoldDB" id="A0A7Z8DVB7"/>
<comment type="caution">
    <text evidence="10">The sequence shown here is derived from an EMBL/GenBank/DDBJ whole genome shotgun (WGS) entry which is preliminary data.</text>
</comment>
<sequence>MGLFEFQTVTIRRSTMKLNKLAKGIILGLFVASAPALALETSGELHGYLKSGLLLNGDGTRSNSLGLFTNYGKFRLGNEQNTKIELLPTIKITTDEGTWARVRANLTHETKCTADWNCVDGDDHDIQFREGYVEMGGFSFAPESVFWAGKRYSSSNTSSHQYDWEYIQYNGTGGGVDKIDVGFAKMDVGVYAFTPSGENSADPDDSSTQGYPEDISLNVWFKKIADSGLDFQVVGHTMEKSSWRQNGPTSGLGLTAVYNFDGFYGLTNGYSRITAQYGEGLAAGDSLGKNGWGFGNAKDAKSARIVFDGLANLSESWELSTFAFYQSDSDYAPWAGTKTGADRDIYAIGVRPHNQITKNFAMQYELGYEHIKEDVADGADGGFYKATIAPTLMLETGFWARPQIRAFVTYAKWDDGASSKIDSGYTRNGETDTLNFGIQAEVWF</sequence>
<evidence type="ECO:0000256" key="6">
    <source>
        <dbReference type="ARBA" id="ARBA00023065"/>
    </source>
</evidence>
<dbReference type="InterPro" id="IPR003192">
    <property type="entry name" value="Porin_LamB"/>
</dbReference>
<evidence type="ECO:0000256" key="2">
    <source>
        <dbReference type="ARBA" id="ARBA00007055"/>
    </source>
</evidence>
<dbReference type="InterPro" id="IPR050286">
    <property type="entry name" value="G_neg_Bact_CarbUptk_Porin"/>
</dbReference>
<proteinExistence type="inferred from homology"/>
<evidence type="ECO:0000256" key="3">
    <source>
        <dbReference type="ARBA" id="ARBA00022448"/>
    </source>
</evidence>
<keyword evidence="9" id="KW-0998">Cell outer membrane</keyword>
<evidence type="ECO:0000256" key="1">
    <source>
        <dbReference type="ARBA" id="ARBA00004571"/>
    </source>
</evidence>
<reference evidence="10 11" key="1">
    <citation type="submission" date="2019-02" db="EMBL/GenBank/DDBJ databases">
        <title>Genomic plasticity associated with the antimicrobial resistance in Vibrio cholerae.</title>
        <authorList>
            <person name="Verma J."/>
            <person name="Bag S."/>
            <person name="Saha B."/>
            <person name="Kumar P."/>
            <person name="Ghosh T.S."/>
            <person name="Dayal M."/>
            <person name="Senapati T."/>
            <person name="Mehra S."/>
            <person name="Dey P."/>
            <person name="Desigamani A."/>
            <person name="Kumar D."/>
            <person name="Rana P."/>
            <person name="Kumar B."/>
            <person name="Maiti T.K."/>
            <person name="Sharma N.C."/>
            <person name="Bhadra R.K."/>
            <person name="Mutreja A."/>
            <person name="Nair G.B."/>
            <person name="Ramamurthy T."/>
            <person name="Das B."/>
        </authorList>
    </citation>
    <scope>NUCLEOTIDE SEQUENCE [LARGE SCALE GENOMIC DNA]</scope>
    <source>
        <strain evidence="10 11">IDH06781</strain>
    </source>
</reference>
<comment type="subcellular location">
    <subcellularLocation>
        <location evidence="1">Cell outer membrane</location>
        <topology evidence="1">Multi-pass membrane protein</topology>
    </subcellularLocation>
</comment>
<organism evidence="10 11">
    <name type="scientific">Vibrio cholerae</name>
    <dbReference type="NCBI Taxonomy" id="666"/>
    <lineage>
        <taxon>Bacteria</taxon>
        <taxon>Pseudomonadati</taxon>
        <taxon>Pseudomonadota</taxon>
        <taxon>Gammaproteobacteria</taxon>
        <taxon>Vibrionales</taxon>
        <taxon>Vibrionaceae</taxon>
        <taxon>Vibrio</taxon>
    </lineage>
</organism>
<name>A0A7Z8DVB7_VIBCL</name>
<evidence type="ECO:0000256" key="4">
    <source>
        <dbReference type="ARBA" id="ARBA00022452"/>
    </source>
</evidence>
<dbReference type="GO" id="GO:0015288">
    <property type="term" value="F:porin activity"/>
    <property type="evidence" value="ECO:0007669"/>
    <property type="project" value="UniProtKB-KW"/>
</dbReference>
<keyword evidence="4" id="KW-1134">Transmembrane beta strand</keyword>
<keyword evidence="5" id="KW-0812">Transmembrane</keyword>
<dbReference type="Gene3D" id="2.40.170.10">
    <property type="entry name" value="Porin, LamB type"/>
    <property type="match status" value="1"/>
</dbReference>
<accession>A0A7Z8DVB7</accession>
<keyword evidence="6" id="KW-0406">Ion transport</keyword>
<evidence type="ECO:0000256" key="8">
    <source>
        <dbReference type="ARBA" id="ARBA00023136"/>
    </source>
</evidence>
<keyword evidence="3" id="KW-0813">Transport</keyword>
<keyword evidence="7" id="KW-0626">Porin</keyword>
<keyword evidence="8" id="KW-0472">Membrane</keyword>
<dbReference type="SUPFAM" id="SSF56935">
    <property type="entry name" value="Porins"/>
    <property type="match status" value="1"/>
</dbReference>
<evidence type="ECO:0000313" key="10">
    <source>
        <dbReference type="EMBL" id="TBM45408.1"/>
    </source>
</evidence>
<dbReference type="PANTHER" id="PTHR38762">
    <property type="entry name" value="CRYPTIC OUTER MEMBRANE PORIN BGLH-RELATED"/>
    <property type="match status" value="1"/>
</dbReference>
<dbReference type="PANTHER" id="PTHR38762:SF1">
    <property type="entry name" value="CRYPTIC OUTER MEMBRANE PORIN BGLH-RELATED"/>
    <property type="match status" value="1"/>
</dbReference>
<evidence type="ECO:0000256" key="7">
    <source>
        <dbReference type="ARBA" id="ARBA00023114"/>
    </source>
</evidence>
<evidence type="ECO:0000313" key="11">
    <source>
        <dbReference type="Proteomes" id="UP000294145"/>
    </source>
</evidence>
<dbReference type="Proteomes" id="UP000294145">
    <property type="component" value="Unassembled WGS sequence"/>
</dbReference>
<dbReference type="GO" id="GO:0006811">
    <property type="term" value="P:monoatomic ion transport"/>
    <property type="evidence" value="ECO:0007669"/>
    <property type="project" value="UniProtKB-KW"/>
</dbReference>
<dbReference type="InterPro" id="IPR036998">
    <property type="entry name" value="Porin_LamB_sf"/>
</dbReference>
<dbReference type="EMBL" id="SISP01000003">
    <property type="protein sequence ID" value="TBM45408.1"/>
    <property type="molecule type" value="Genomic_DNA"/>
</dbReference>
<gene>
    <name evidence="10" type="ORF">EYB64_03835</name>
</gene>
<evidence type="ECO:0000256" key="5">
    <source>
        <dbReference type="ARBA" id="ARBA00022692"/>
    </source>
</evidence>
<dbReference type="GO" id="GO:0046930">
    <property type="term" value="C:pore complex"/>
    <property type="evidence" value="ECO:0007669"/>
    <property type="project" value="UniProtKB-KW"/>
</dbReference>
<protein>
    <submittedName>
        <fullName evidence="10">Carbohydrate porin</fullName>
    </submittedName>
</protein>
<dbReference type="GO" id="GO:0015774">
    <property type="term" value="P:polysaccharide transport"/>
    <property type="evidence" value="ECO:0007669"/>
    <property type="project" value="TreeGrafter"/>
</dbReference>